<accession>D3Q6F1</accession>
<name>D3Q6F1_STANL</name>
<evidence type="ECO:0000256" key="1">
    <source>
        <dbReference type="ARBA" id="ARBA00022679"/>
    </source>
</evidence>
<dbReference type="SUPFAM" id="SSF53927">
    <property type="entry name" value="Cytidine deaminase-like"/>
    <property type="match status" value="1"/>
</dbReference>
<dbReference type="KEGG" id="sna:Snas_4550"/>
<proteinExistence type="predicted"/>
<dbReference type="PANTHER" id="PTHR11364">
    <property type="entry name" value="THIOSULFATE SULFERTANSFERASE"/>
    <property type="match status" value="1"/>
</dbReference>
<dbReference type="InterPro" id="IPR001307">
    <property type="entry name" value="Thiosulphate_STrfase_CS"/>
</dbReference>
<dbReference type="RefSeq" id="WP_013019765.1">
    <property type="nucleotide sequence ID" value="NC_013947.1"/>
</dbReference>
<keyword evidence="2" id="KW-0677">Repeat</keyword>
<reference evidence="5 6" key="1">
    <citation type="journal article" date="2009" name="Stand. Genomic Sci.">
        <title>Complete genome sequence of Stackebrandtia nassauensis type strain (LLR-40K-21).</title>
        <authorList>
            <person name="Munk C."/>
            <person name="Lapidus A."/>
            <person name="Copeland A."/>
            <person name="Jando M."/>
            <person name="Mayilraj S."/>
            <person name="Glavina Del Rio T."/>
            <person name="Nolan M."/>
            <person name="Chen F."/>
            <person name="Lucas S."/>
            <person name="Tice H."/>
            <person name="Cheng J.F."/>
            <person name="Han C."/>
            <person name="Detter J.C."/>
            <person name="Bruce D."/>
            <person name="Goodwin L."/>
            <person name="Chain P."/>
            <person name="Pitluck S."/>
            <person name="Goker M."/>
            <person name="Ovchinikova G."/>
            <person name="Pati A."/>
            <person name="Ivanova N."/>
            <person name="Mavromatis K."/>
            <person name="Chen A."/>
            <person name="Palaniappan K."/>
            <person name="Land M."/>
            <person name="Hauser L."/>
            <person name="Chang Y.J."/>
            <person name="Jeffries C.D."/>
            <person name="Bristow J."/>
            <person name="Eisen J.A."/>
            <person name="Markowitz V."/>
            <person name="Hugenholtz P."/>
            <person name="Kyrpides N.C."/>
            <person name="Klenk H.P."/>
        </authorList>
    </citation>
    <scope>NUCLEOTIDE SEQUENCE [LARGE SCALE GENOMIC DNA]</scope>
    <source>
        <strain evidence="6">DSM 44728 / CIP 108903 / NRRL B-16338 / NBRC 102104 / LLR-40K-21</strain>
    </source>
</reference>
<dbReference type="InterPro" id="IPR002125">
    <property type="entry name" value="CMP_dCMP_dom"/>
</dbReference>
<dbReference type="CDD" id="cd01448">
    <property type="entry name" value="TST_Repeat_1"/>
    <property type="match status" value="1"/>
</dbReference>
<dbReference type="CDD" id="cd01449">
    <property type="entry name" value="TST_Repeat_2"/>
    <property type="match status" value="1"/>
</dbReference>
<dbReference type="eggNOG" id="COG2897">
    <property type="taxonomic scope" value="Bacteria"/>
</dbReference>
<dbReference type="STRING" id="446470.Snas_4550"/>
<dbReference type="Gene3D" id="3.40.140.10">
    <property type="entry name" value="Cytidine Deaminase, domain 2"/>
    <property type="match status" value="1"/>
</dbReference>
<gene>
    <name evidence="5" type="ordered locus">Snas_4550</name>
</gene>
<dbReference type="InterPro" id="IPR001763">
    <property type="entry name" value="Rhodanese-like_dom"/>
</dbReference>
<protein>
    <submittedName>
        <fullName evidence="5">CMP/dCMP deaminase zinc-binding protein</fullName>
    </submittedName>
</protein>
<dbReference type="EMBL" id="CP001778">
    <property type="protein sequence ID" value="ADD44194.1"/>
    <property type="molecule type" value="Genomic_DNA"/>
</dbReference>
<evidence type="ECO:0000259" key="3">
    <source>
        <dbReference type="PROSITE" id="PS50206"/>
    </source>
</evidence>
<dbReference type="PROSITE" id="PS50206">
    <property type="entry name" value="RHODANESE_3"/>
    <property type="match status" value="2"/>
</dbReference>
<feature type="domain" description="Rhodanese" evidence="3">
    <location>
        <begin position="162"/>
        <end position="279"/>
    </location>
</feature>
<feature type="domain" description="Rhodanese" evidence="3">
    <location>
        <begin position="307"/>
        <end position="415"/>
    </location>
</feature>
<evidence type="ECO:0000313" key="6">
    <source>
        <dbReference type="Proteomes" id="UP000000844"/>
    </source>
</evidence>
<dbReference type="PROSITE" id="PS51747">
    <property type="entry name" value="CYT_DCMP_DEAMINASES_2"/>
    <property type="match status" value="1"/>
</dbReference>
<dbReference type="Proteomes" id="UP000000844">
    <property type="component" value="Chromosome"/>
</dbReference>
<dbReference type="InterPro" id="IPR016193">
    <property type="entry name" value="Cytidine_deaminase-like"/>
</dbReference>
<dbReference type="AlphaFoldDB" id="D3Q6F1"/>
<dbReference type="GO" id="GO:0004792">
    <property type="term" value="F:thiosulfate-cyanide sulfurtransferase activity"/>
    <property type="evidence" value="ECO:0007669"/>
    <property type="project" value="InterPro"/>
</dbReference>
<dbReference type="SMART" id="SM00450">
    <property type="entry name" value="RHOD"/>
    <property type="match status" value="2"/>
</dbReference>
<dbReference type="Pfam" id="PF00581">
    <property type="entry name" value="Rhodanese"/>
    <property type="match status" value="2"/>
</dbReference>
<feature type="domain" description="CMP/dCMP-type deaminase" evidence="4">
    <location>
        <begin position="1"/>
        <end position="123"/>
    </location>
</feature>
<dbReference type="InterPro" id="IPR036873">
    <property type="entry name" value="Rhodanese-like_dom_sf"/>
</dbReference>
<dbReference type="PROSITE" id="PS00380">
    <property type="entry name" value="RHODANESE_1"/>
    <property type="match status" value="1"/>
</dbReference>
<dbReference type="HOGENOM" id="CLU_655381_0_0_11"/>
<dbReference type="InterPro" id="IPR045078">
    <property type="entry name" value="TST/MPST-like"/>
</dbReference>
<dbReference type="Pfam" id="PF00383">
    <property type="entry name" value="dCMP_cyt_deam_1"/>
    <property type="match status" value="1"/>
</dbReference>
<dbReference type="PANTHER" id="PTHR11364:SF27">
    <property type="entry name" value="SULFURTRANSFERASE"/>
    <property type="match status" value="1"/>
</dbReference>
<sequence>MADEHWLRQAIALAAKCPPSDTAFSVGAVIVADGRVLATGYSRETDPHDHAEEAALSKLDQDLSGATVYSSLEPCGQRASRPVSCAELIIAARVPRVVYAWREPDTFVQPKGLRLLAEARVELVQLSHLAEAAAAPNAHLLLSATMSPMPLMTAGQLRELLETQAPTVLDVRWSLAAGADRDGYQAGHLPGAVFLDLDADLCGPPGPGGRHPLPEPDALRAVLRSAGVTRTGPVVVYDGGDMLAAARTWWTLRWAGVQDVRVLDGGFAAWQAEGGPVTAETSDVAASDFDVTPGGLPELDSAAAAALARTGTLLDVRTPERYRGETEPIDPVAGHIPAAVNAPAGDTMAPDHGFRAPGELAETYRRFDGEVGVYCGSGVTAARTALAMTAAGLDTPAVYIGSWSHWVADPARPVALGDE</sequence>
<dbReference type="SUPFAM" id="SSF52821">
    <property type="entry name" value="Rhodanese/Cell cycle control phosphatase"/>
    <property type="match status" value="2"/>
</dbReference>
<evidence type="ECO:0000259" key="4">
    <source>
        <dbReference type="PROSITE" id="PS51747"/>
    </source>
</evidence>
<dbReference type="Gene3D" id="3.40.250.10">
    <property type="entry name" value="Rhodanese-like domain"/>
    <property type="match status" value="2"/>
</dbReference>
<dbReference type="eggNOG" id="COG0117">
    <property type="taxonomic scope" value="Bacteria"/>
</dbReference>
<organism evidence="5 6">
    <name type="scientific">Stackebrandtia nassauensis (strain DSM 44728 / CIP 108903 / NRRL B-16338 / NBRC 102104 / LLR-40K-21)</name>
    <dbReference type="NCBI Taxonomy" id="446470"/>
    <lineage>
        <taxon>Bacteria</taxon>
        <taxon>Bacillati</taxon>
        <taxon>Actinomycetota</taxon>
        <taxon>Actinomycetes</taxon>
        <taxon>Glycomycetales</taxon>
        <taxon>Glycomycetaceae</taxon>
        <taxon>Stackebrandtia</taxon>
    </lineage>
</organism>
<evidence type="ECO:0000256" key="2">
    <source>
        <dbReference type="ARBA" id="ARBA00022737"/>
    </source>
</evidence>
<keyword evidence="6" id="KW-1185">Reference proteome</keyword>
<evidence type="ECO:0000313" key="5">
    <source>
        <dbReference type="EMBL" id="ADD44194.1"/>
    </source>
</evidence>
<keyword evidence="1" id="KW-0808">Transferase</keyword>